<dbReference type="InterPro" id="IPR025092">
    <property type="entry name" value="Glyco_hydro_66"/>
</dbReference>
<dbReference type="CDD" id="cd14745">
    <property type="entry name" value="GH66"/>
    <property type="match status" value="1"/>
</dbReference>
<dbReference type="Pfam" id="PF13199">
    <property type="entry name" value="Glyco_hydro_66"/>
    <property type="match status" value="1"/>
</dbReference>
<dbReference type="Gene3D" id="2.60.40.1180">
    <property type="entry name" value="Golgi alpha-mannosidase II"/>
    <property type="match status" value="1"/>
</dbReference>
<keyword evidence="3" id="KW-0808">Transferase</keyword>
<dbReference type="GO" id="GO:0016757">
    <property type="term" value="F:glycosyltransferase activity"/>
    <property type="evidence" value="ECO:0007669"/>
    <property type="project" value="UniProtKB-KW"/>
</dbReference>
<dbReference type="Gene3D" id="2.60.40.10">
    <property type="entry name" value="Immunoglobulins"/>
    <property type="match status" value="1"/>
</dbReference>
<dbReference type="InterPro" id="IPR013783">
    <property type="entry name" value="Ig-like_fold"/>
</dbReference>
<dbReference type="InterPro" id="IPR013780">
    <property type="entry name" value="Glyco_hydro_b"/>
</dbReference>
<comment type="caution">
    <text evidence="3">The sequence shown here is derived from an EMBL/GenBank/DDBJ whole genome shotgun (WGS) entry which is preliminary data.</text>
</comment>
<dbReference type="STRING" id="1450648.CLORY_02510"/>
<keyword evidence="4" id="KW-1185">Reference proteome</keyword>
<comment type="similarity">
    <text evidence="1">Belongs to the glycosyl hydrolase 66 family.</text>
</comment>
<dbReference type="AlphaFoldDB" id="A0A1V4IYX7"/>
<evidence type="ECO:0000313" key="3">
    <source>
        <dbReference type="EMBL" id="OPJ65251.1"/>
    </source>
</evidence>
<name>A0A1V4IYX7_9CLOT</name>
<organism evidence="3 4">
    <name type="scientific">Clostridium oryzae</name>
    <dbReference type="NCBI Taxonomy" id="1450648"/>
    <lineage>
        <taxon>Bacteria</taxon>
        <taxon>Bacillati</taxon>
        <taxon>Bacillota</taxon>
        <taxon>Clostridia</taxon>
        <taxon>Eubacteriales</taxon>
        <taxon>Clostridiaceae</taxon>
        <taxon>Clostridium</taxon>
    </lineage>
</organism>
<protein>
    <submittedName>
        <fullName evidence="3">Cycloisomaltooligosaccharide glucanotransferase</fullName>
        <ecNumber evidence="3">2.4.1.248</ecNumber>
    </submittedName>
</protein>
<accession>A0A1V4IYX7</accession>
<proteinExistence type="inferred from homology"/>
<dbReference type="Gene3D" id="3.20.20.80">
    <property type="entry name" value="Glycosidases"/>
    <property type="match status" value="1"/>
</dbReference>
<evidence type="ECO:0000313" key="4">
    <source>
        <dbReference type="Proteomes" id="UP000190080"/>
    </source>
</evidence>
<dbReference type="Proteomes" id="UP000190080">
    <property type="component" value="Unassembled WGS sequence"/>
</dbReference>
<gene>
    <name evidence="3" type="ORF">CLORY_02510</name>
</gene>
<dbReference type="EC" id="2.4.1.248" evidence="3"/>
<keyword evidence="2" id="KW-0732">Signal</keyword>
<reference evidence="3 4" key="1">
    <citation type="submission" date="2017-03" db="EMBL/GenBank/DDBJ databases">
        <title>Genome sequence of Clostridium oryzae DSM 28571.</title>
        <authorList>
            <person name="Poehlein A."/>
            <person name="Daniel R."/>
        </authorList>
    </citation>
    <scope>NUCLEOTIDE SEQUENCE [LARGE SCALE GENOMIC DNA]</scope>
    <source>
        <strain evidence="3 4">DSM 28571</strain>
    </source>
</reference>
<evidence type="ECO:0000256" key="1">
    <source>
        <dbReference type="ARBA" id="ARBA00010837"/>
    </source>
</evidence>
<keyword evidence="3" id="KW-0328">Glycosyltransferase</keyword>
<dbReference type="RefSeq" id="WP_207652148.1">
    <property type="nucleotide sequence ID" value="NZ_MZGV01000001.1"/>
</dbReference>
<sequence length="562" mass="65402">MIIKDIYPAKAQFKNGEKIEIIVELEGEVEPDMLRCNVYKLHEQIRTIDIFLSNKDKKVIFEFDVNNPENSLSGYGVEVELHHVDKVLQTMSTAFDILPSWKYAPRYGFLADFYEDDLYDKDDLKEMNKFHLNVVQYYDWMYRHHDLIPKSDIFIDPLQRELSFSTVKDKINLAHKYGMEAIAYGAVYASASEYYNKNKDLGIYKNNGDIFGFGDFLYIMDISRENKWHDHIISEFYKVIKLGFDGIHMDQYGYPKEAISSIEGKRAIRNLREDFPNLINDTKSYIEEKGEKVSLIFNAVNNWPVETVARSEEDAVYIEVWPPNDTYQDLYNLITNAKKYASEKQVILAAYMRPFLEELNIPLEQAENATLLTLATIFASGGFQLLLGENRGVLDDSYYPKYRTIENEEFIKKLRNYYDFIVKYEELLFDFDILDTSMVNTGGINGEYMIKAVQASPKIEADKIWSLIKEKPGFKIINLVNFKGIKNMNWNEPKEELPSKIEGIEISVITCNDVKGVYLASPDLEERKTVELNFSYVEGDQGNELRFTVPELNVWDLVYIAY</sequence>
<dbReference type="EMBL" id="MZGV01000001">
    <property type="protein sequence ID" value="OPJ65251.1"/>
    <property type="molecule type" value="Genomic_DNA"/>
</dbReference>
<evidence type="ECO:0000256" key="2">
    <source>
        <dbReference type="ARBA" id="ARBA00022729"/>
    </source>
</evidence>